<feature type="region of interest" description="Disordered" evidence="1">
    <location>
        <begin position="595"/>
        <end position="650"/>
    </location>
</feature>
<dbReference type="AlphaFoldDB" id="G4TTF3"/>
<feature type="region of interest" description="Disordered" evidence="1">
    <location>
        <begin position="337"/>
        <end position="365"/>
    </location>
</feature>
<dbReference type="OrthoDB" id="3171191at2759"/>
<feature type="region of interest" description="Disordered" evidence="1">
    <location>
        <begin position="381"/>
        <end position="443"/>
    </location>
</feature>
<feature type="compositionally biased region" description="Polar residues" evidence="1">
    <location>
        <begin position="419"/>
        <end position="443"/>
    </location>
</feature>
<feature type="region of interest" description="Disordered" evidence="1">
    <location>
        <begin position="1"/>
        <end position="178"/>
    </location>
</feature>
<protein>
    <submittedName>
        <fullName evidence="2">Uncharacterized protein</fullName>
    </submittedName>
</protein>
<accession>G4TTF3</accession>
<reference evidence="2 3" key="1">
    <citation type="journal article" date="2011" name="PLoS Pathog.">
        <title>Endophytic Life Strategies Decoded by Genome and Transcriptome Analyses of the Mutualistic Root Symbiont Piriformospora indica.</title>
        <authorList>
            <person name="Zuccaro A."/>
            <person name="Lahrmann U."/>
            <person name="Guldener U."/>
            <person name="Langen G."/>
            <person name="Pfiffi S."/>
            <person name="Biedenkopf D."/>
            <person name="Wong P."/>
            <person name="Samans B."/>
            <person name="Grimm C."/>
            <person name="Basiewicz M."/>
            <person name="Murat C."/>
            <person name="Martin F."/>
            <person name="Kogel K.H."/>
        </authorList>
    </citation>
    <scope>NUCLEOTIDE SEQUENCE [LARGE SCALE GENOMIC DNA]</scope>
    <source>
        <strain evidence="2 3">DSM 11827</strain>
    </source>
</reference>
<evidence type="ECO:0000313" key="3">
    <source>
        <dbReference type="Proteomes" id="UP000007148"/>
    </source>
</evidence>
<keyword evidence="3" id="KW-1185">Reference proteome</keyword>
<feature type="compositionally biased region" description="Pro residues" evidence="1">
    <location>
        <begin position="143"/>
        <end position="155"/>
    </location>
</feature>
<gene>
    <name evidence="2" type="ORF">PIIN_08548</name>
</gene>
<dbReference type="HOGENOM" id="CLU_376470_0_0_1"/>
<organism evidence="2 3">
    <name type="scientific">Serendipita indica (strain DSM 11827)</name>
    <name type="common">Root endophyte fungus</name>
    <name type="synonym">Piriformospora indica</name>
    <dbReference type="NCBI Taxonomy" id="1109443"/>
    <lineage>
        <taxon>Eukaryota</taxon>
        <taxon>Fungi</taxon>
        <taxon>Dikarya</taxon>
        <taxon>Basidiomycota</taxon>
        <taxon>Agaricomycotina</taxon>
        <taxon>Agaricomycetes</taxon>
        <taxon>Sebacinales</taxon>
        <taxon>Serendipitaceae</taxon>
        <taxon>Serendipita</taxon>
    </lineage>
</organism>
<evidence type="ECO:0000256" key="1">
    <source>
        <dbReference type="SAM" id="MobiDB-lite"/>
    </source>
</evidence>
<feature type="compositionally biased region" description="Polar residues" evidence="1">
    <location>
        <begin position="18"/>
        <end position="28"/>
    </location>
</feature>
<feature type="compositionally biased region" description="Low complexity" evidence="1">
    <location>
        <begin position="80"/>
        <end position="89"/>
    </location>
</feature>
<name>G4TTF3_SERID</name>
<feature type="compositionally biased region" description="Polar residues" evidence="1">
    <location>
        <begin position="105"/>
        <end position="119"/>
    </location>
</feature>
<dbReference type="Proteomes" id="UP000007148">
    <property type="component" value="Unassembled WGS sequence"/>
</dbReference>
<sequence length="737" mass="79699">MSTVQIQDEGDARLLGSPPNNDEANLTKSESKAAEKAQTLDGSADSRLQSPRVSTPLSFQTFGAQQTSLTPRDGVERPSFDSAQSSSPSTEPPSTPHRQDPYFLSSMSSKVTTETQTADRPTKVHRRFRIHNPADAYRTTPDSPKPTPLSPPPPRTTKQDDVNEPTLRRIAKRRGRPALGVTTYAPSASNVVVEASPLSPVVASPRSTMFQVASQTPSPAPNANFAQAEPAGLPMSPDVTLDLSDSQDLVSPMGTRHITTQAPPAPEKYVQYKPRRRITTPRKRSFVSSPVPDEIFQPIVLDETTQSALRKWSFSGKPESPSASSTLLRRFSKFTLSASGTAGGPTSSKASTDEGHGYGYASEDTGSRRLSIGRRLSHFVTGSRRQSFADARPAPESPDRRKVIMIQSHLSRPQPPLLQTPSTEGSTTLHPSQPSTVTVRSSDGWYSTIPSSLTTQESVLSTVEPTLDLESPEDSTSLRPFKNASSSSVVIPNPPQHVQRATGANVVSQSMPPSPIGPSAASGFPRPASFQPRRFSGNGSTIHDPLGGVPERDGSVRLLDAATAAAIRRSVDFDDRVKRSEDMLRAAIYGPAINASPRSSTVSISRTSMDRGRGGKPYQSSRSQSLDNRHGQHRIRTGSFGNVHSMTTTRDTRGGVFLPSSLEHPDDGIKPPIARANTTSSYATPIMSHSPVPIMKHLPKIDDNHYTTTPVPTYEHPLPLRYRIGNKISRIFTGKPN</sequence>
<proteinExistence type="predicted"/>
<dbReference type="EMBL" id="CAFZ01000332">
    <property type="protein sequence ID" value="CCA74596.1"/>
    <property type="molecule type" value="Genomic_DNA"/>
</dbReference>
<feature type="region of interest" description="Disordered" evidence="1">
    <location>
        <begin position="465"/>
        <end position="550"/>
    </location>
</feature>
<feature type="compositionally biased region" description="Low complexity" evidence="1">
    <location>
        <begin position="337"/>
        <end position="350"/>
    </location>
</feature>
<feature type="compositionally biased region" description="Polar residues" evidence="1">
    <location>
        <begin position="596"/>
        <end position="607"/>
    </location>
</feature>
<comment type="caution">
    <text evidence="2">The sequence shown here is derived from an EMBL/GenBank/DDBJ whole genome shotgun (WGS) entry which is preliminary data.</text>
</comment>
<evidence type="ECO:0000313" key="2">
    <source>
        <dbReference type="EMBL" id="CCA74596.1"/>
    </source>
</evidence>
<feature type="compositionally biased region" description="Polar residues" evidence="1">
    <location>
        <begin position="639"/>
        <end position="649"/>
    </location>
</feature>
<feature type="compositionally biased region" description="Polar residues" evidence="1">
    <location>
        <begin position="46"/>
        <end position="70"/>
    </location>
</feature>
<feature type="compositionally biased region" description="Polar residues" evidence="1">
    <location>
        <begin position="474"/>
        <end position="490"/>
    </location>
</feature>
<dbReference type="InParanoid" id="G4TTF3"/>